<dbReference type="InterPro" id="IPR050245">
    <property type="entry name" value="PrsA_foldase"/>
</dbReference>
<protein>
    <submittedName>
        <fullName evidence="4">Foldase protein PrsA</fullName>
        <ecNumber evidence="4">5.2.1.8</ecNumber>
    </submittedName>
</protein>
<dbReference type="RefSeq" id="WP_412442490.1">
    <property type="nucleotide sequence ID" value="NZ_CACRUT010000020.1"/>
</dbReference>
<dbReference type="InterPro" id="IPR027304">
    <property type="entry name" value="Trigger_fact/SurA_dom_sf"/>
</dbReference>
<reference evidence="4" key="1">
    <citation type="submission" date="2019-11" db="EMBL/GenBank/DDBJ databases">
        <authorList>
            <person name="Feng L."/>
        </authorList>
    </citation>
    <scope>NUCLEOTIDE SEQUENCE</scope>
    <source>
        <strain evidence="4">PclaraLFYP37</strain>
    </source>
</reference>
<dbReference type="SUPFAM" id="SSF54534">
    <property type="entry name" value="FKBP-like"/>
    <property type="match status" value="1"/>
</dbReference>
<dbReference type="SUPFAM" id="SSF109998">
    <property type="entry name" value="Triger factor/SurA peptide-binding domain-like"/>
    <property type="match status" value="1"/>
</dbReference>
<dbReference type="Gene3D" id="3.10.50.40">
    <property type="match status" value="1"/>
</dbReference>
<feature type="signal peptide" evidence="2">
    <location>
        <begin position="1"/>
        <end position="23"/>
    </location>
</feature>
<dbReference type="PROSITE" id="PS01096">
    <property type="entry name" value="PPIC_PPIASE_1"/>
    <property type="match status" value="1"/>
</dbReference>
<dbReference type="EMBL" id="CACRUT010000020">
    <property type="protein sequence ID" value="VYU52208.1"/>
    <property type="molecule type" value="Genomic_DNA"/>
</dbReference>
<name>A0A6N3FIZ3_9BACT</name>
<evidence type="ECO:0000259" key="3">
    <source>
        <dbReference type="PROSITE" id="PS50198"/>
    </source>
</evidence>
<evidence type="ECO:0000313" key="4">
    <source>
        <dbReference type="EMBL" id="VYU52208.1"/>
    </source>
</evidence>
<organism evidence="4">
    <name type="scientific">Paraprevotella clara</name>
    <dbReference type="NCBI Taxonomy" id="454154"/>
    <lineage>
        <taxon>Bacteria</taxon>
        <taxon>Pseudomonadati</taxon>
        <taxon>Bacteroidota</taxon>
        <taxon>Bacteroidia</taxon>
        <taxon>Bacteroidales</taxon>
        <taxon>Prevotellaceae</taxon>
        <taxon>Paraprevotella</taxon>
    </lineage>
</organism>
<gene>
    <name evidence="4" type="primary">prsA</name>
    <name evidence="4" type="ORF">PCLFYP37_03221</name>
</gene>
<feature type="domain" description="PpiC" evidence="3">
    <location>
        <begin position="129"/>
        <end position="232"/>
    </location>
</feature>
<feature type="chain" id="PRO_5026868499" evidence="2">
    <location>
        <begin position="24"/>
        <end position="479"/>
    </location>
</feature>
<dbReference type="EC" id="5.2.1.8" evidence="4"/>
<keyword evidence="2" id="KW-0732">Signal</keyword>
<keyword evidence="1 4" id="KW-0413">Isomerase</keyword>
<dbReference type="InterPro" id="IPR000297">
    <property type="entry name" value="PPIase_PpiC"/>
</dbReference>
<sequence length="479" mass="55306">MMETMRKFALWCCSLCLTGVLYAQGNDPVVMKINGKDVPRSEFEYNFNKNNGENVVDKKTVDEYVDLFVNYKLKVEAALNARYDTLSSFKKEFRTYRDQQIRPYFVSVSAEEKELKRYYDGMKASIGPDGLIHPAHIMILVAQKATPEEQAKAKERIDSIYTALQQGADFATLAKQCSADKGSAARGGDLGGWFAKGQTMKEFEDVAFSLNKGEMSKPFQSPMGYHIVLMKDRKQLESYEELKPQLQRFLESRGLKERVASMAIDSLVKGSAGKLTEEDVIEQKVRELCAKDESLKYLIQEYHDGLLLYEISTREVWDKAAKDTVGLEAYFKAHKSKYKWDEPRYRGMVYHCKDKGLVKDVRKLLKSVDEAQWIDTLRASFNQDSVKQIRVEKNLFKKGDNAFVDHLVFKEKKEPKPSEYYPYTAVYGKKLRKPKDWTDVRGEVVSDYQAACEAEFVRRLRETYKVEIYKEVLNTVNKH</sequence>
<dbReference type="Pfam" id="PF00639">
    <property type="entry name" value="Rotamase"/>
    <property type="match status" value="1"/>
</dbReference>
<dbReference type="GO" id="GO:0003755">
    <property type="term" value="F:peptidyl-prolyl cis-trans isomerase activity"/>
    <property type="evidence" value="ECO:0007669"/>
    <property type="project" value="UniProtKB-KW"/>
</dbReference>
<accession>A0A6N3FIZ3</accession>
<proteinExistence type="predicted"/>
<dbReference type="PANTHER" id="PTHR47245">
    <property type="entry name" value="PEPTIDYLPROLYL ISOMERASE"/>
    <property type="match status" value="1"/>
</dbReference>
<dbReference type="InterPro" id="IPR046357">
    <property type="entry name" value="PPIase_dom_sf"/>
</dbReference>
<evidence type="ECO:0000256" key="2">
    <source>
        <dbReference type="SAM" id="SignalP"/>
    </source>
</evidence>
<dbReference type="PANTHER" id="PTHR47245:SF2">
    <property type="entry name" value="PEPTIDYL-PROLYL CIS-TRANS ISOMERASE HP_0175-RELATED"/>
    <property type="match status" value="1"/>
</dbReference>
<keyword evidence="1" id="KW-0697">Rotamase</keyword>
<dbReference type="AlphaFoldDB" id="A0A6N3FIZ3"/>
<dbReference type="InterPro" id="IPR023058">
    <property type="entry name" value="PPIase_PpiC_CS"/>
</dbReference>
<dbReference type="PROSITE" id="PS50198">
    <property type="entry name" value="PPIC_PPIASE_2"/>
    <property type="match status" value="1"/>
</dbReference>
<evidence type="ECO:0000256" key="1">
    <source>
        <dbReference type="PROSITE-ProRule" id="PRU00278"/>
    </source>
</evidence>